<keyword evidence="2" id="KW-1185">Reference proteome</keyword>
<dbReference type="EMBL" id="SZYD01000001">
    <property type="protein sequence ID" value="KAD7477196.1"/>
    <property type="molecule type" value="Genomic_DNA"/>
</dbReference>
<gene>
    <name evidence="1" type="ORF">E3N88_00332</name>
</gene>
<name>A0A5N6PZI9_9ASTR</name>
<comment type="caution">
    <text evidence="1">The sequence shown here is derived from an EMBL/GenBank/DDBJ whole genome shotgun (WGS) entry which is preliminary data.</text>
</comment>
<reference evidence="1 2" key="1">
    <citation type="submission" date="2019-05" db="EMBL/GenBank/DDBJ databases">
        <title>Mikania micrantha, genome provides insights into the molecular mechanism of rapid growth.</title>
        <authorList>
            <person name="Liu B."/>
        </authorList>
    </citation>
    <scope>NUCLEOTIDE SEQUENCE [LARGE SCALE GENOMIC DNA]</scope>
    <source>
        <strain evidence="1">NLD-2019</strain>
        <tissue evidence="1">Leaf</tissue>
    </source>
</reference>
<dbReference type="SUPFAM" id="SSF109805">
    <property type="entry name" value="Phenylalanine zipper"/>
    <property type="match status" value="1"/>
</dbReference>
<organism evidence="1 2">
    <name type="scientific">Mikania micrantha</name>
    <name type="common">bitter vine</name>
    <dbReference type="NCBI Taxonomy" id="192012"/>
    <lineage>
        <taxon>Eukaryota</taxon>
        <taxon>Viridiplantae</taxon>
        <taxon>Streptophyta</taxon>
        <taxon>Embryophyta</taxon>
        <taxon>Tracheophyta</taxon>
        <taxon>Spermatophyta</taxon>
        <taxon>Magnoliopsida</taxon>
        <taxon>eudicotyledons</taxon>
        <taxon>Gunneridae</taxon>
        <taxon>Pentapetalae</taxon>
        <taxon>asterids</taxon>
        <taxon>campanulids</taxon>
        <taxon>Asterales</taxon>
        <taxon>Asteraceae</taxon>
        <taxon>Asteroideae</taxon>
        <taxon>Heliantheae alliance</taxon>
        <taxon>Eupatorieae</taxon>
        <taxon>Mikania</taxon>
    </lineage>
</organism>
<sequence>MVVRESTWSALSSSCPKLPCLGLALPCLHGRARRIYGRAWASTTMHGPTLPACTVVQGLCTVVLVQHCHAWPWHCLCWVRSRAALPVQDFARPFIFFFKKNPVTSIPPHYHNFKASYLSHFSTKFDVLVVQTTMRTRGTQYYNRSEQKRARTTADLERRAGAVVSSTLLDLWSSILLVVDEISYVHALQKNRTWNHLKPLRIEFLGRMRRHVCRVGMP</sequence>
<proteinExistence type="predicted"/>
<protein>
    <submittedName>
        <fullName evidence="1">Uncharacterized protein</fullName>
    </submittedName>
</protein>
<evidence type="ECO:0000313" key="2">
    <source>
        <dbReference type="Proteomes" id="UP000326396"/>
    </source>
</evidence>
<dbReference type="Proteomes" id="UP000326396">
    <property type="component" value="Linkage Group LG1"/>
</dbReference>
<dbReference type="AlphaFoldDB" id="A0A5N6PZI9"/>
<dbReference type="InterPro" id="IPR036290">
    <property type="entry name" value="Phe_ZIP_sf"/>
</dbReference>
<evidence type="ECO:0000313" key="1">
    <source>
        <dbReference type="EMBL" id="KAD7477196.1"/>
    </source>
</evidence>
<accession>A0A5N6PZI9</accession>